<name>A0A0A9G2W7_ARUDO</name>
<evidence type="ECO:0000313" key="1">
    <source>
        <dbReference type="EMBL" id="JAE14968.1"/>
    </source>
</evidence>
<dbReference type="AlphaFoldDB" id="A0A0A9G2W7"/>
<accession>A0A0A9G2W7</accession>
<organism evidence="1">
    <name type="scientific">Arundo donax</name>
    <name type="common">Giant reed</name>
    <name type="synonym">Donax arundinaceus</name>
    <dbReference type="NCBI Taxonomy" id="35708"/>
    <lineage>
        <taxon>Eukaryota</taxon>
        <taxon>Viridiplantae</taxon>
        <taxon>Streptophyta</taxon>
        <taxon>Embryophyta</taxon>
        <taxon>Tracheophyta</taxon>
        <taxon>Spermatophyta</taxon>
        <taxon>Magnoliopsida</taxon>
        <taxon>Liliopsida</taxon>
        <taxon>Poales</taxon>
        <taxon>Poaceae</taxon>
        <taxon>PACMAD clade</taxon>
        <taxon>Arundinoideae</taxon>
        <taxon>Arundineae</taxon>
        <taxon>Arundo</taxon>
    </lineage>
</organism>
<sequence length="30" mass="3443">MLLFFLCAKLSNFLLRSSCFSQFGKQATKI</sequence>
<protein>
    <submittedName>
        <fullName evidence="1">Uncharacterized protein</fullName>
    </submittedName>
</protein>
<reference evidence="1" key="1">
    <citation type="submission" date="2014-09" db="EMBL/GenBank/DDBJ databases">
        <authorList>
            <person name="Magalhaes I.L.F."/>
            <person name="Oliveira U."/>
            <person name="Santos F.R."/>
            <person name="Vidigal T.H.D.A."/>
            <person name="Brescovit A.D."/>
            <person name="Santos A.J."/>
        </authorList>
    </citation>
    <scope>NUCLEOTIDE SEQUENCE</scope>
    <source>
        <tissue evidence="1">Shoot tissue taken approximately 20 cm above the soil surface</tissue>
    </source>
</reference>
<proteinExistence type="predicted"/>
<dbReference type="EMBL" id="GBRH01182928">
    <property type="protein sequence ID" value="JAE14968.1"/>
    <property type="molecule type" value="Transcribed_RNA"/>
</dbReference>
<reference evidence="1" key="2">
    <citation type="journal article" date="2015" name="Data Brief">
        <title>Shoot transcriptome of the giant reed, Arundo donax.</title>
        <authorList>
            <person name="Barrero R.A."/>
            <person name="Guerrero F.D."/>
            <person name="Moolhuijzen P."/>
            <person name="Goolsby J.A."/>
            <person name="Tidwell J."/>
            <person name="Bellgard S.E."/>
            <person name="Bellgard M.I."/>
        </authorList>
    </citation>
    <scope>NUCLEOTIDE SEQUENCE</scope>
    <source>
        <tissue evidence="1">Shoot tissue taken approximately 20 cm above the soil surface</tissue>
    </source>
</reference>